<dbReference type="SUPFAM" id="SSF52540">
    <property type="entry name" value="P-loop containing nucleoside triphosphate hydrolases"/>
    <property type="match status" value="1"/>
</dbReference>
<gene>
    <name evidence="4" type="ORF">FGO68_gene1107</name>
</gene>
<proteinExistence type="predicted"/>
<evidence type="ECO:0000259" key="3">
    <source>
        <dbReference type="Pfam" id="PF04548"/>
    </source>
</evidence>
<reference evidence="4" key="1">
    <citation type="submission" date="2019-06" db="EMBL/GenBank/DDBJ databases">
        <authorList>
            <person name="Zheng W."/>
        </authorList>
    </citation>
    <scope>NUCLEOTIDE SEQUENCE</scope>
    <source>
        <strain evidence="4">QDHG01</strain>
    </source>
</reference>
<dbReference type="InterPro" id="IPR027417">
    <property type="entry name" value="P-loop_NTPase"/>
</dbReference>
<dbReference type="EMBL" id="RRYP01004324">
    <property type="protein sequence ID" value="TNV82963.1"/>
    <property type="molecule type" value="Genomic_DNA"/>
</dbReference>
<name>A0A8J8NXF1_HALGN</name>
<dbReference type="PANTHER" id="PTHR10903:SF184">
    <property type="entry name" value="GTP-BINDING PROTEIN A"/>
    <property type="match status" value="1"/>
</dbReference>
<accession>A0A8J8NXF1</accession>
<keyword evidence="2" id="KW-0342">GTP-binding</keyword>
<evidence type="ECO:0000313" key="4">
    <source>
        <dbReference type="EMBL" id="TNV82963.1"/>
    </source>
</evidence>
<dbReference type="PANTHER" id="PTHR10903">
    <property type="entry name" value="GTPASE, IMAP FAMILY MEMBER-RELATED"/>
    <property type="match status" value="1"/>
</dbReference>
<dbReference type="Gene3D" id="3.40.50.300">
    <property type="entry name" value="P-loop containing nucleotide triphosphate hydrolases"/>
    <property type="match status" value="1"/>
</dbReference>
<dbReference type="InterPro" id="IPR045058">
    <property type="entry name" value="GIMA/IAN/Toc"/>
</dbReference>
<dbReference type="GO" id="GO:0005525">
    <property type="term" value="F:GTP binding"/>
    <property type="evidence" value="ECO:0007669"/>
    <property type="project" value="UniProtKB-KW"/>
</dbReference>
<evidence type="ECO:0000313" key="5">
    <source>
        <dbReference type="Proteomes" id="UP000785679"/>
    </source>
</evidence>
<dbReference type="Proteomes" id="UP000785679">
    <property type="component" value="Unassembled WGS sequence"/>
</dbReference>
<evidence type="ECO:0000256" key="1">
    <source>
        <dbReference type="ARBA" id="ARBA00022741"/>
    </source>
</evidence>
<dbReference type="Pfam" id="PF04548">
    <property type="entry name" value="AIG1"/>
    <property type="match status" value="1"/>
</dbReference>
<evidence type="ECO:0000256" key="2">
    <source>
        <dbReference type="ARBA" id="ARBA00023134"/>
    </source>
</evidence>
<sequence>MQSNLNSQFQYETGSNLTKEQCDSLLSKNGNSLKEACIEYFSGASYAPNAKADQSLQWVLIGNTRAGKSTFTNKMTETESAVVGKGFGQSTTSTSKAYAAVLPSGSKVTMIDTQGLNDTRGTSNSDIERGISKAVIRGGTKGTIDAVLLFQSCQVDSFGYKDLVRKAKEIFGPSIQSSLVVLFTKHIQNPDFAEEGMADCKKQGLRSFLWESIDISKSKMSIQKTELQQFLENKNPYRLNEAHFFLRKVVEKAYLKQANAPPLVNERVENYTETIHEIQSVTKYKTVTVQVPETKRCGGFGGMMGRTKTVYHSINQTVAYQEPITVPKEVQRSRIVRAETKPPLHQFIVPAKKELLDNLA</sequence>
<dbReference type="AlphaFoldDB" id="A0A8J8NXF1"/>
<organism evidence="4 5">
    <name type="scientific">Halteria grandinella</name>
    <dbReference type="NCBI Taxonomy" id="5974"/>
    <lineage>
        <taxon>Eukaryota</taxon>
        <taxon>Sar</taxon>
        <taxon>Alveolata</taxon>
        <taxon>Ciliophora</taxon>
        <taxon>Intramacronucleata</taxon>
        <taxon>Spirotrichea</taxon>
        <taxon>Stichotrichia</taxon>
        <taxon>Sporadotrichida</taxon>
        <taxon>Halteriidae</taxon>
        <taxon>Halteria</taxon>
    </lineage>
</organism>
<comment type="caution">
    <text evidence="4">The sequence shown here is derived from an EMBL/GenBank/DDBJ whole genome shotgun (WGS) entry which is preliminary data.</text>
</comment>
<dbReference type="OrthoDB" id="3255035at2759"/>
<dbReference type="InterPro" id="IPR006703">
    <property type="entry name" value="G_AIG1"/>
</dbReference>
<keyword evidence="5" id="KW-1185">Reference proteome</keyword>
<keyword evidence="1" id="KW-0547">Nucleotide-binding</keyword>
<protein>
    <recommendedName>
        <fullName evidence="3">AIG1-type G domain-containing protein</fullName>
    </recommendedName>
</protein>
<feature type="domain" description="AIG1-type G" evidence="3">
    <location>
        <begin position="58"/>
        <end position="186"/>
    </location>
</feature>